<dbReference type="GO" id="GO:0005524">
    <property type="term" value="F:ATP binding"/>
    <property type="evidence" value="ECO:0007669"/>
    <property type="project" value="UniProtKB-KW"/>
</dbReference>
<dbReference type="InterPro" id="IPR032387">
    <property type="entry name" value="ACAS_N"/>
</dbReference>
<dbReference type="Gene3D" id="3.40.50.12780">
    <property type="entry name" value="N-terminal domain of ligase-like"/>
    <property type="match status" value="1"/>
</dbReference>
<evidence type="ECO:0000313" key="10">
    <source>
        <dbReference type="EMBL" id="KON31002.1"/>
    </source>
</evidence>
<reference evidence="10 11" key="1">
    <citation type="submission" date="2015-06" db="EMBL/GenBank/DDBJ databases">
        <title>New insights into the roles of widespread benthic archaea in carbon and nitrogen cycling.</title>
        <authorList>
            <person name="Lazar C.S."/>
            <person name="Baker B.J."/>
            <person name="Seitz K.W."/>
            <person name="Hyde A.S."/>
            <person name="Dick G.J."/>
            <person name="Hinrichs K.-U."/>
            <person name="Teske A.P."/>
        </authorList>
    </citation>
    <scope>NUCLEOTIDE SEQUENCE [LARGE SCALE GENOMIC DNA]</scope>
    <source>
        <strain evidence="10">DG-45</strain>
    </source>
</reference>
<dbReference type="GO" id="GO:0019427">
    <property type="term" value="P:acetyl-CoA biosynthetic process from acetate"/>
    <property type="evidence" value="ECO:0007669"/>
    <property type="project" value="UniProtKB-UniRule"/>
</dbReference>
<evidence type="ECO:0000259" key="9">
    <source>
        <dbReference type="Pfam" id="PF16177"/>
    </source>
</evidence>
<dbReference type="PATRIC" id="fig|1685127.3.peg.625"/>
<dbReference type="Gene3D" id="3.30.300.30">
    <property type="match status" value="1"/>
</dbReference>
<dbReference type="InterPro" id="IPR011904">
    <property type="entry name" value="Ac_CoA_lig"/>
</dbReference>
<protein>
    <recommendedName>
        <fullName evidence="2 6">Acetate--CoA ligase</fullName>
        <ecNumber evidence="2 6">6.2.1.1</ecNumber>
    </recommendedName>
</protein>
<dbReference type="InterPro" id="IPR045851">
    <property type="entry name" value="AMP-bd_C_sf"/>
</dbReference>
<dbReference type="Proteomes" id="UP000037210">
    <property type="component" value="Unassembled WGS sequence"/>
</dbReference>
<feature type="domain" description="Acetyl-coenzyme A synthetase N-terminal" evidence="9">
    <location>
        <begin position="34"/>
        <end position="86"/>
    </location>
</feature>
<proteinExistence type="inferred from homology"/>
<dbReference type="InterPro" id="IPR000873">
    <property type="entry name" value="AMP-dep_synth/lig_dom"/>
</dbReference>
<comment type="similarity">
    <text evidence="1">Belongs to the ATP-dependent AMP-binding enzyme family.</text>
</comment>
<comment type="caution">
    <text evidence="10">The sequence shown here is derived from an EMBL/GenBank/DDBJ whole genome shotgun (WGS) entry which is preliminary data.</text>
</comment>
<dbReference type="NCBIfam" id="NF001208">
    <property type="entry name" value="PRK00174.1"/>
    <property type="match status" value="1"/>
</dbReference>
<gene>
    <name evidence="10" type="ORF">AC482_02290</name>
</gene>
<dbReference type="GO" id="GO:0005829">
    <property type="term" value="C:cytosol"/>
    <property type="evidence" value="ECO:0007669"/>
    <property type="project" value="TreeGrafter"/>
</dbReference>
<name>A0A0M0BR10_9ARCH</name>
<dbReference type="Pfam" id="PF13193">
    <property type="entry name" value="AMP-binding_C"/>
    <property type="match status" value="1"/>
</dbReference>
<dbReference type="FunFam" id="3.40.50.12780:FF:000001">
    <property type="entry name" value="Acetyl-coenzyme A synthetase"/>
    <property type="match status" value="1"/>
</dbReference>
<evidence type="ECO:0000256" key="1">
    <source>
        <dbReference type="ARBA" id="ARBA00006432"/>
    </source>
</evidence>
<accession>A0A0M0BR10</accession>
<dbReference type="InterPro" id="IPR025110">
    <property type="entry name" value="AMP-bd_C"/>
</dbReference>
<dbReference type="Pfam" id="PF00501">
    <property type="entry name" value="AMP-binding"/>
    <property type="match status" value="1"/>
</dbReference>
<evidence type="ECO:0000256" key="2">
    <source>
        <dbReference type="ARBA" id="ARBA00013275"/>
    </source>
</evidence>
<dbReference type="GO" id="GO:0016208">
    <property type="term" value="F:AMP binding"/>
    <property type="evidence" value="ECO:0007669"/>
    <property type="project" value="InterPro"/>
</dbReference>
<dbReference type="Pfam" id="PF16177">
    <property type="entry name" value="ACAS_N"/>
    <property type="match status" value="1"/>
</dbReference>
<dbReference type="EMBL" id="LFWZ01000016">
    <property type="protein sequence ID" value="KON31002.1"/>
    <property type="molecule type" value="Genomic_DNA"/>
</dbReference>
<keyword evidence="3" id="KW-0436">Ligase</keyword>
<dbReference type="PANTHER" id="PTHR24095">
    <property type="entry name" value="ACETYL-COENZYME A SYNTHETASE"/>
    <property type="match status" value="1"/>
</dbReference>
<dbReference type="PROSITE" id="PS00455">
    <property type="entry name" value="AMP_BINDING"/>
    <property type="match status" value="1"/>
</dbReference>
<evidence type="ECO:0000256" key="5">
    <source>
        <dbReference type="ARBA" id="ARBA00022840"/>
    </source>
</evidence>
<dbReference type="GO" id="GO:0003987">
    <property type="term" value="F:acetate-CoA ligase activity"/>
    <property type="evidence" value="ECO:0007669"/>
    <property type="project" value="UniProtKB-UniRule"/>
</dbReference>
<keyword evidence="5" id="KW-0067">ATP-binding</keyword>
<feature type="domain" description="AMP-dependent synthetase/ligase" evidence="7">
    <location>
        <begin position="88"/>
        <end position="469"/>
    </location>
</feature>
<sequence length="653" mass="74320">MFKGFKWVVEDPGKSNVFWPSDELKKRAWVNDESIYAEASKDRVGFWAKLAREGLDWFKEWGETYRWDPPYYKWFIDGKLNISFNALDRHVRTWRRNKAAMIWVPEPPEERDRVLTYFELYREVNRFANVLKGLGVKKGDRVGIYLPMIPEVQIAMLACARIGAVHSVVFSAFSAKSLQERMIDAEATVLVTSDGYYRRGRKIDLKAEADKGVEGTPIRKVVVVRRIGSDANMVEGRDQWWHDLMEDAEDYCEPEVMDSEDILYLLYTSGTTGKPKGVEHHTGGYAVQAYWTARWDFDLHDDDVYWCTADIGWVTGHTYACYGPLMNGATMLVYEGAPNHPEPDRWWSIVAQHGVTVFYTAPTAIRMFMQWGDEWPRRHDLGSLRILGTVGEPINEEAWMWYFNVIGGGRCPIIDTWWQTETGGTLINSLPGIGPFIPTVAGRSFPGTRHVILDEGGKPVGLGEGGYLVQEAPFAPGMLRDVWRNPDRYRQYFSVYGDRYYYTSDGARIWDDIGNIRLTGRVDDVMKVAGHRLSTAELENAITSHEAVVECAVVAAPHEIKGEVPIAFVTLRPGIEPSEQLIRELVKHVDATIGPTARPERILFTDDLPKTRSGKIMRRILKSLVRKESIGDTTTLMNPESVDQLKEKVGYEG</sequence>
<dbReference type="EC" id="6.2.1.1" evidence="2 6"/>
<evidence type="ECO:0000256" key="4">
    <source>
        <dbReference type="ARBA" id="ARBA00022741"/>
    </source>
</evidence>
<keyword evidence="4" id="KW-0547">Nucleotide-binding</keyword>
<dbReference type="PANTHER" id="PTHR24095:SF14">
    <property type="entry name" value="ACETYL-COENZYME A SYNTHETASE 1"/>
    <property type="match status" value="1"/>
</dbReference>
<dbReference type="GO" id="GO:0043955">
    <property type="term" value="F:3-hydroxypropionyl-CoA synthetase activity"/>
    <property type="evidence" value="ECO:0007669"/>
    <property type="project" value="UniProtKB-ARBA"/>
</dbReference>
<dbReference type="InterPro" id="IPR042099">
    <property type="entry name" value="ANL_N_sf"/>
</dbReference>
<dbReference type="InterPro" id="IPR020845">
    <property type="entry name" value="AMP-binding_CS"/>
</dbReference>
<evidence type="ECO:0000256" key="3">
    <source>
        <dbReference type="ARBA" id="ARBA00022598"/>
    </source>
</evidence>
<evidence type="ECO:0000259" key="7">
    <source>
        <dbReference type="Pfam" id="PF00501"/>
    </source>
</evidence>
<organism evidence="10 11">
    <name type="scientific">miscellaneous Crenarchaeota group-15 archaeon DG-45</name>
    <dbReference type="NCBI Taxonomy" id="1685127"/>
    <lineage>
        <taxon>Archaea</taxon>
        <taxon>Candidatus Bathyarchaeota</taxon>
        <taxon>MCG-15</taxon>
    </lineage>
</organism>
<feature type="domain" description="AMP-binding enzyme C-terminal" evidence="8">
    <location>
        <begin position="537"/>
        <end position="615"/>
    </location>
</feature>
<dbReference type="GO" id="GO:0043427">
    <property type="term" value="P:carbon fixation by 3-hydroxypropionate cycle"/>
    <property type="evidence" value="ECO:0007669"/>
    <property type="project" value="UniProtKB-ARBA"/>
</dbReference>
<evidence type="ECO:0000313" key="11">
    <source>
        <dbReference type="Proteomes" id="UP000037210"/>
    </source>
</evidence>
<dbReference type="NCBIfam" id="TIGR02188">
    <property type="entry name" value="Ac_CoA_lig_AcsA"/>
    <property type="match status" value="1"/>
</dbReference>
<dbReference type="SUPFAM" id="SSF56801">
    <property type="entry name" value="Acetyl-CoA synthetase-like"/>
    <property type="match status" value="1"/>
</dbReference>
<evidence type="ECO:0000259" key="8">
    <source>
        <dbReference type="Pfam" id="PF13193"/>
    </source>
</evidence>
<evidence type="ECO:0000256" key="6">
    <source>
        <dbReference type="NCBIfam" id="TIGR02188"/>
    </source>
</evidence>
<dbReference type="AlphaFoldDB" id="A0A0M0BR10"/>